<dbReference type="InterPro" id="IPR001131">
    <property type="entry name" value="Peptidase_M24B_aminopep-P_CS"/>
</dbReference>
<dbReference type="GO" id="GO:0004177">
    <property type="term" value="F:aminopeptidase activity"/>
    <property type="evidence" value="ECO:0007669"/>
    <property type="project" value="UniProtKB-KW"/>
</dbReference>
<organism evidence="8 9">
    <name type="scientific">Sphingobium yanoikuyae</name>
    <name type="common">Sphingomonas yanoikuyae</name>
    <dbReference type="NCBI Taxonomy" id="13690"/>
    <lineage>
        <taxon>Bacteria</taxon>
        <taxon>Pseudomonadati</taxon>
        <taxon>Pseudomonadota</taxon>
        <taxon>Alphaproteobacteria</taxon>
        <taxon>Sphingomonadales</taxon>
        <taxon>Sphingomonadaceae</taxon>
        <taxon>Sphingobium</taxon>
    </lineage>
</organism>
<evidence type="ECO:0000313" key="9">
    <source>
        <dbReference type="Proteomes" id="UP000515377"/>
    </source>
</evidence>
<evidence type="ECO:0000256" key="1">
    <source>
        <dbReference type="ARBA" id="ARBA00022670"/>
    </source>
</evidence>
<dbReference type="Gene3D" id="3.90.230.10">
    <property type="entry name" value="Creatinase/methionine aminopeptidase superfamily"/>
    <property type="match status" value="1"/>
</dbReference>
<dbReference type="SUPFAM" id="SSF55920">
    <property type="entry name" value="Creatinase/aminopeptidase"/>
    <property type="match status" value="1"/>
</dbReference>
<evidence type="ECO:0000259" key="6">
    <source>
        <dbReference type="Pfam" id="PF00557"/>
    </source>
</evidence>
<evidence type="ECO:0000256" key="2">
    <source>
        <dbReference type="ARBA" id="ARBA00022723"/>
    </source>
</evidence>
<feature type="domain" description="Creatinase N-terminal" evidence="7">
    <location>
        <begin position="32"/>
        <end position="164"/>
    </location>
</feature>
<dbReference type="PANTHER" id="PTHR46112">
    <property type="entry name" value="AMINOPEPTIDASE"/>
    <property type="match status" value="1"/>
</dbReference>
<feature type="region of interest" description="Disordered" evidence="5">
    <location>
        <begin position="387"/>
        <end position="410"/>
    </location>
</feature>
<keyword evidence="3" id="KW-0378">Hydrolase</keyword>
<dbReference type="InterPro" id="IPR050659">
    <property type="entry name" value="Peptidase_M24B"/>
</dbReference>
<dbReference type="InterPro" id="IPR000994">
    <property type="entry name" value="Pept_M24"/>
</dbReference>
<evidence type="ECO:0000256" key="4">
    <source>
        <dbReference type="ARBA" id="ARBA00023049"/>
    </source>
</evidence>
<evidence type="ECO:0000313" key="8">
    <source>
        <dbReference type="EMBL" id="QNG44464.1"/>
    </source>
</evidence>
<dbReference type="PANTHER" id="PTHR46112:SF3">
    <property type="entry name" value="AMINOPEPTIDASE YPDF"/>
    <property type="match status" value="1"/>
</dbReference>
<proteinExistence type="predicted"/>
<feature type="domain" description="Peptidase M24" evidence="6">
    <location>
        <begin position="172"/>
        <end position="377"/>
    </location>
</feature>
<dbReference type="Pfam" id="PF01321">
    <property type="entry name" value="Creatinase_N"/>
    <property type="match status" value="1"/>
</dbReference>
<dbReference type="InterPro" id="IPR000587">
    <property type="entry name" value="Creatinase_N"/>
</dbReference>
<dbReference type="Proteomes" id="UP000515377">
    <property type="component" value="Chromosome"/>
</dbReference>
<name>A0A9X7U9P9_SPHYA</name>
<evidence type="ECO:0000259" key="7">
    <source>
        <dbReference type="Pfam" id="PF01321"/>
    </source>
</evidence>
<evidence type="ECO:0000256" key="5">
    <source>
        <dbReference type="SAM" id="MobiDB-lite"/>
    </source>
</evidence>
<accession>A0A9X7U9P9</accession>
<keyword evidence="4" id="KW-0482">Metalloprotease</keyword>
<gene>
    <name evidence="8" type="ORF">H3V42_21750</name>
</gene>
<feature type="compositionally biased region" description="Polar residues" evidence="5">
    <location>
        <begin position="399"/>
        <end position="410"/>
    </location>
</feature>
<keyword evidence="1" id="KW-0645">Protease</keyword>
<keyword evidence="8" id="KW-0031">Aminopeptidase</keyword>
<dbReference type="PROSITE" id="PS00491">
    <property type="entry name" value="PROLINE_PEPTIDASE"/>
    <property type="match status" value="1"/>
</dbReference>
<dbReference type="Gene3D" id="3.40.350.10">
    <property type="entry name" value="Creatinase/prolidase N-terminal domain"/>
    <property type="match status" value="1"/>
</dbReference>
<dbReference type="PRINTS" id="PR00599">
    <property type="entry name" value="MAPEPTIDASE"/>
</dbReference>
<dbReference type="AlphaFoldDB" id="A0A9X7U9P9"/>
<keyword evidence="2" id="KW-0479">Metal-binding</keyword>
<reference evidence="8 9" key="1">
    <citation type="submission" date="2020-07" db="EMBL/GenBank/DDBJ databases">
        <title>Whole genome sequence of Sphingobium yanoikuyae A3.</title>
        <authorList>
            <person name="Han S.-S."/>
        </authorList>
    </citation>
    <scope>NUCLEOTIDE SEQUENCE [LARGE SCALE GENOMIC DNA]</scope>
    <source>
        <strain evidence="8 9">A3</strain>
    </source>
</reference>
<dbReference type="SUPFAM" id="SSF53092">
    <property type="entry name" value="Creatinase/prolidase N-terminal domain"/>
    <property type="match status" value="1"/>
</dbReference>
<dbReference type="EMBL" id="CP060122">
    <property type="protein sequence ID" value="QNG44464.1"/>
    <property type="molecule type" value="Genomic_DNA"/>
</dbReference>
<dbReference type="Pfam" id="PF00557">
    <property type="entry name" value="Peptidase_M24"/>
    <property type="match status" value="1"/>
</dbReference>
<dbReference type="GO" id="GO:0008235">
    <property type="term" value="F:metalloexopeptidase activity"/>
    <property type="evidence" value="ECO:0007669"/>
    <property type="project" value="UniProtKB-ARBA"/>
</dbReference>
<dbReference type="InterPro" id="IPR001714">
    <property type="entry name" value="Pept_M24_MAP"/>
</dbReference>
<dbReference type="InterPro" id="IPR029149">
    <property type="entry name" value="Creatin/AminoP/Spt16_N"/>
</dbReference>
<evidence type="ECO:0000256" key="3">
    <source>
        <dbReference type="ARBA" id="ARBA00022801"/>
    </source>
</evidence>
<dbReference type="InterPro" id="IPR036005">
    <property type="entry name" value="Creatinase/aminopeptidase-like"/>
</dbReference>
<sequence>MIGGSTIEAELAAIRPWADRPPAITLAERLARIERARALMVDAGADALLVGAGLSLSYFTGIGWGMIERLVAMVLTPRGRPFIICPAFEQGSLEAILGMDAELRLWEEHESPSTLVAAVLREAGCSRLAIDPALPFGMAERLRLAAPSASILDATPIIDGCRAIKSDAELALMRQAKQMTLEVQRRAARVLAPGIRASEVHRFIDQAHKAIGSAGNTFCIVQFGVSTAFPHGLPGDDVLCEGDMVLIDTGCAVQGYNSDITRSYVFGKADDEQRRIWDVEAEAQLAAFDAARPGVPCAAIDAAARAVLERHGLGPDYRLPGLPHRTGHGIGMAIHEAPYLVRGDDTPLAPGMCFSNEPMIVVPGQFGIRLEDHFHVAEMGARWFTDPSPSIDQPFAPEATSTPARLQATP</sequence>
<protein>
    <submittedName>
        <fullName evidence="8">Aminopeptidase P family protein</fullName>
    </submittedName>
</protein>
<dbReference type="GO" id="GO:0006508">
    <property type="term" value="P:proteolysis"/>
    <property type="evidence" value="ECO:0007669"/>
    <property type="project" value="UniProtKB-KW"/>
</dbReference>
<dbReference type="GO" id="GO:0046872">
    <property type="term" value="F:metal ion binding"/>
    <property type="evidence" value="ECO:0007669"/>
    <property type="project" value="UniProtKB-KW"/>
</dbReference>